<dbReference type="Gene3D" id="3.20.20.70">
    <property type="entry name" value="Aldolase class I"/>
    <property type="match status" value="1"/>
</dbReference>
<dbReference type="GO" id="GO:0006018">
    <property type="term" value="P:2-deoxyribose 1-phosphate catabolic process"/>
    <property type="evidence" value="ECO:0007669"/>
    <property type="project" value="UniProtKB-UniRule"/>
</dbReference>
<comment type="caution">
    <text evidence="8">The sequence shown here is derived from an EMBL/GenBank/DDBJ whole genome shotgun (WGS) entry which is preliminary data.</text>
</comment>
<evidence type="ECO:0000256" key="2">
    <source>
        <dbReference type="ARBA" id="ARBA00022490"/>
    </source>
</evidence>
<dbReference type="UniPathway" id="UPA00002">
    <property type="reaction ID" value="UER00468"/>
</dbReference>
<comment type="function">
    <text evidence="6 7">Catalyzes a reversible aldol reaction between acetaldehyde and D-glyceraldehyde 3-phosphate to generate 2-deoxy-D-ribose 5-phosphate.</text>
</comment>
<dbReference type="InterPro" id="IPR013785">
    <property type="entry name" value="Aldolase_TIM"/>
</dbReference>
<dbReference type="EMBL" id="DRQG01000107">
    <property type="protein sequence ID" value="HGY56315.1"/>
    <property type="molecule type" value="Genomic_DNA"/>
</dbReference>
<dbReference type="GO" id="GO:0005737">
    <property type="term" value="C:cytoplasm"/>
    <property type="evidence" value="ECO:0007669"/>
    <property type="project" value="UniProtKB-SubCell"/>
</dbReference>
<dbReference type="Pfam" id="PF01791">
    <property type="entry name" value="DeoC"/>
    <property type="match status" value="1"/>
</dbReference>
<accession>A0A7V4WVK5</accession>
<sequence>MTAITPQVIEQIISQVVAEANLREVRPFSYDAANDLISFGASRIGAVAPSCPPKYELAHWIDHTLLKPDATKNDIEKICREAVDHHFASVCINPTWVPLVYRLLRGSQTKVCTVVGFPLGATLPEVKAAETQAVVEKGAEEIDMVINIGALKSGDYATVEHDIRSVVRAAGRRIVKVILETCLLTDEEKVKACVIAQKAGANFVKTSTGFSKGGATVKDVALMRKVVGSQMGVKASGGVRSYEEACKMVEAGATRIGASASVAIVANGDGSKTDY</sequence>
<dbReference type="FunFam" id="3.20.20.70:FF:000044">
    <property type="entry name" value="Deoxyribose-phosphate aldolase"/>
    <property type="match status" value="1"/>
</dbReference>
<proteinExistence type="inferred from homology"/>
<reference evidence="8" key="1">
    <citation type="journal article" date="2020" name="mSystems">
        <title>Genome- and Community-Level Interaction Insights into Carbon Utilization and Element Cycling Functions of Hydrothermarchaeota in Hydrothermal Sediment.</title>
        <authorList>
            <person name="Zhou Z."/>
            <person name="Liu Y."/>
            <person name="Xu W."/>
            <person name="Pan J."/>
            <person name="Luo Z.H."/>
            <person name="Li M."/>
        </authorList>
    </citation>
    <scope>NUCLEOTIDE SEQUENCE [LARGE SCALE GENOMIC DNA]</scope>
    <source>
        <strain evidence="8">HyVt-577</strain>
    </source>
</reference>
<name>A0A7V4WVK5_CALAY</name>
<evidence type="ECO:0000313" key="8">
    <source>
        <dbReference type="EMBL" id="HGY56315.1"/>
    </source>
</evidence>
<evidence type="ECO:0000256" key="6">
    <source>
        <dbReference type="ARBA" id="ARBA00056337"/>
    </source>
</evidence>
<keyword evidence="2 7" id="KW-0963">Cytoplasm</keyword>
<dbReference type="GO" id="GO:0004139">
    <property type="term" value="F:deoxyribose-phosphate aldolase activity"/>
    <property type="evidence" value="ECO:0007669"/>
    <property type="project" value="UniProtKB-UniRule"/>
</dbReference>
<keyword evidence="3 7" id="KW-0456">Lyase</keyword>
<evidence type="ECO:0000256" key="5">
    <source>
        <dbReference type="ARBA" id="ARBA00048791"/>
    </source>
</evidence>
<evidence type="ECO:0000256" key="4">
    <source>
        <dbReference type="ARBA" id="ARBA00023270"/>
    </source>
</evidence>
<dbReference type="SMART" id="SM01133">
    <property type="entry name" value="DeoC"/>
    <property type="match status" value="1"/>
</dbReference>
<comment type="subcellular location">
    <subcellularLocation>
        <location evidence="7">Cytoplasm</location>
    </subcellularLocation>
</comment>
<organism evidence="8">
    <name type="scientific">Caldithrix abyssi</name>
    <dbReference type="NCBI Taxonomy" id="187145"/>
    <lineage>
        <taxon>Bacteria</taxon>
        <taxon>Pseudomonadati</taxon>
        <taxon>Calditrichota</taxon>
        <taxon>Calditrichia</taxon>
        <taxon>Calditrichales</taxon>
        <taxon>Calditrichaceae</taxon>
        <taxon>Caldithrix</taxon>
    </lineage>
</organism>
<dbReference type="AlphaFoldDB" id="A0A7V4WVK5"/>
<comment type="similarity">
    <text evidence="1 7">Belongs to the DeoC/FbaB aldolase family. DeoC type 1 subfamily.</text>
</comment>
<comment type="catalytic activity">
    <reaction evidence="5 7">
        <text>2-deoxy-D-ribose 5-phosphate = D-glyceraldehyde 3-phosphate + acetaldehyde</text>
        <dbReference type="Rhea" id="RHEA:12821"/>
        <dbReference type="ChEBI" id="CHEBI:15343"/>
        <dbReference type="ChEBI" id="CHEBI:59776"/>
        <dbReference type="ChEBI" id="CHEBI:62877"/>
        <dbReference type="EC" id="4.1.2.4"/>
    </reaction>
</comment>
<dbReference type="InterPro" id="IPR002915">
    <property type="entry name" value="DeoC/FbaB/LacD_aldolase"/>
</dbReference>
<dbReference type="Proteomes" id="UP000885779">
    <property type="component" value="Unassembled WGS sequence"/>
</dbReference>
<protein>
    <recommendedName>
        <fullName evidence="7">Deoxyribose-phosphate aldolase</fullName>
        <shortName evidence="7">DERA</shortName>
        <ecNumber evidence="7">4.1.2.4</ecNumber>
    </recommendedName>
    <alternativeName>
        <fullName evidence="7">2-deoxy-D-ribose 5-phosphate aldolase</fullName>
    </alternativeName>
    <alternativeName>
        <fullName evidence="7">Phosphodeoxyriboaldolase</fullName>
        <shortName evidence="7">Deoxyriboaldolase</shortName>
    </alternativeName>
</protein>
<evidence type="ECO:0000256" key="3">
    <source>
        <dbReference type="ARBA" id="ARBA00023239"/>
    </source>
</evidence>
<dbReference type="SUPFAM" id="SSF51569">
    <property type="entry name" value="Aldolase"/>
    <property type="match status" value="1"/>
</dbReference>
<dbReference type="CDD" id="cd00959">
    <property type="entry name" value="DeoC"/>
    <property type="match status" value="1"/>
</dbReference>
<dbReference type="InterPro" id="IPR028581">
    <property type="entry name" value="DeoC_typeI"/>
</dbReference>
<dbReference type="PANTHER" id="PTHR10889:SF1">
    <property type="entry name" value="DEOXYRIBOSE-PHOSPHATE ALDOLASE"/>
    <property type="match status" value="1"/>
</dbReference>
<evidence type="ECO:0000256" key="1">
    <source>
        <dbReference type="ARBA" id="ARBA00010936"/>
    </source>
</evidence>
<dbReference type="GO" id="GO:0016052">
    <property type="term" value="P:carbohydrate catabolic process"/>
    <property type="evidence" value="ECO:0007669"/>
    <property type="project" value="TreeGrafter"/>
</dbReference>
<dbReference type="HAMAP" id="MF_00114">
    <property type="entry name" value="DeoC_type1"/>
    <property type="match status" value="1"/>
</dbReference>
<evidence type="ECO:0000256" key="7">
    <source>
        <dbReference type="HAMAP-Rule" id="MF_00114"/>
    </source>
</evidence>
<feature type="active site" description="Proton donor/acceptor" evidence="7">
    <location>
        <position position="234"/>
    </location>
</feature>
<dbReference type="GO" id="GO:0009264">
    <property type="term" value="P:deoxyribonucleotide catabolic process"/>
    <property type="evidence" value="ECO:0007669"/>
    <property type="project" value="UniProtKB-UniRule"/>
</dbReference>
<feature type="active site" description="Proton donor/acceptor" evidence="7">
    <location>
        <position position="143"/>
    </location>
</feature>
<dbReference type="PANTHER" id="PTHR10889">
    <property type="entry name" value="DEOXYRIBOSE-PHOSPHATE ALDOLASE"/>
    <property type="match status" value="1"/>
</dbReference>
<keyword evidence="4 7" id="KW-0704">Schiff base</keyword>
<dbReference type="EC" id="4.1.2.4" evidence="7"/>
<gene>
    <name evidence="7" type="primary">deoC</name>
    <name evidence="8" type="ORF">ENK44_11460</name>
</gene>
<comment type="pathway">
    <text evidence="7">Carbohydrate degradation; 2-deoxy-D-ribose 1-phosphate degradation; D-glyceraldehyde 3-phosphate and acetaldehyde from 2-deoxy-alpha-D-ribose 1-phosphate: step 2/2.</text>
</comment>
<feature type="active site" description="Schiff-base intermediate with acetaldehyde" evidence="7">
    <location>
        <position position="205"/>
    </location>
</feature>
<dbReference type="InterPro" id="IPR011343">
    <property type="entry name" value="DeoC"/>
</dbReference>
<dbReference type="NCBIfam" id="TIGR00126">
    <property type="entry name" value="deoC"/>
    <property type="match status" value="1"/>
</dbReference>